<name>A0A0E0B0E0_9ORYZ</name>
<dbReference type="HOGENOM" id="CLU_2240813_0_0_1"/>
<proteinExistence type="predicted"/>
<dbReference type="Gramene" id="OGLUM09G03360.1">
    <property type="protein sequence ID" value="OGLUM09G03360.1"/>
    <property type="gene ID" value="OGLUM09G03360"/>
</dbReference>
<evidence type="ECO:0000256" key="1">
    <source>
        <dbReference type="SAM" id="MobiDB-lite"/>
    </source>
</evidence>
<evidence type="ECO:0000313" key="2">
    <source>
        <dbReference type="EnsemblPlants" id="OGLUM09G03360.1"/>
    </source>
</evidence>
<feature type="compositionally biased region" description="Low complexity" evidence="1">
    <location>
        <begin position="66"/>
        <end position="77"/>
    </location>
</feature>
<sequence>MTAVHAVRLPHCMPSWLRLAVAQPRLADARPCQAPSGGTTTVKPGKERNKNKNKEYEIKRRKSGEAVPVAVRPRLVPQETHRLPRRPTQGCPSPATTPSATHRHR</sequence>
<feature type="region of interest" description="Disordered" evidence="1">
    <location>
        <begin position="29"/>
        <end position="105"/>
    </location>
</feature>
<organism evidence="2">
    <name type="scientific">Oryza glumipatula</name>
    <dbReference type="NCBI Taxonomy" id="40148"/>
    <lineage>
        <taxon>Eukaryota</taxon>
        <taxon>Viridiplantae</taxon>
        <taxon>Streptophyta</taxon>
        <taxon>Embryophyta</taxon>
        <taxon>Tracheophyta</taxon>
        <taxon>Spermatophyta</taxon>
        <taxon>Magnoliopsida</taxon>
        <taxon>Liliopsida</taxon>
        <taxon>Poales</taxon>
        <taxon>Poaceae</taxon>
        <taxon>BOP clade</taxon>
        <taxon>Oryzoideae</taxon>
        <taxon>Oryzeae</taxon>
        <taxon>Oryzinae</taxon>
        <taxon>Oryza</taxon>
    </lineage>
</organism>
<reference evidence="2" key="1">
    <citation type="submission" date="2015-04" db="UniProtKB">
        <authorList>
            <consortium name="EnsemblPlants"/>
        </authorList>
    </citation>
    <scope>IDENTIFICATION</scope>
</reference>
<protein>
    <submittedName>
        <fullName evidence="2">Uncharacterized protein</fullName>
    </submittedName>
</protein>
<feature type="compositionally biased region" description="Polar residues" evidence="1">
    <location>
        <begin position="90"/>
        <end position="105"/>
    </location>
</feature>
<keyword evidence="3" id="KW-1185">Reference proteome</keyword>
<evidence type="ECO:0000313" key="3">
    <source>
        <dbReference type="Proteomes" id="UP000026961"/>
    </source>
</evidence>
<dbReference type="Proteomes" id="UP000026961">
    <property type="component" value="Chromosome 9"/>
</dbReference>
<reference evidence="2" key="2">
    <citation type="submission" date="2018-05" db="EMBL/GenBank/DDBJ databases">
        <title>OgluRS3 (Oryza glumaepatula Reference Sequence Version 3).</title>
        <authorList>
            <person name="Zhang J."/>
            <person name="Kudrna D."/>
            <person name="Lee S."/>
            <person name="Talag J."/>
            <person name="Welchert J."/>
            <person name="Wing R.A."/>
        </authorList>
    </citation>
    <scope>NUCLEOTIDE SEQUENCE [LARGE SCALE GENOMIC DNA]</scope>
</reference>
<dbReference type="EnsemblPlants" id="OGLUM09G03360.1">
    <property type="protein sequence ID" value="OGLUM09G03360.1"/>
    <property type="gene ID" value="OGLUM09G03360"/>
</dbReference>
<dbReference type="AlphaFoldDB" id="A0A0E0B0E0"/>
<feature type="compositionally biased region" description="Basic and acidic residues" evidence="1">
    <location>
        <begin position="44"/>
        <end position="58"/>
    </location>
</feature>
<accession>A0A0E0B0E0</accession>